<dbReference type="InterPro" id="IPR041373">
    <property type="entry name" value="RT_RNaseH"/>
</dbReference>
<comment type="caution">
    <text evidence="10">The sequence shown here is derived from an EMBL/GenBank/DDBJ whole genome shotgun (WGS) entry which is preliminary data.</text>
</comment>
<feature type="compositionally biased region" description="Basic and acidic residues" evidence="7">
    <location>
        <begin position="135"/>
        <end position="158"/>
    </location>
</feature>
<keyword evidence="4" id="KW-0255">Endonuclease</keyword>
<dbReference type="InterPro" id="IPR043502">
    <property type="entry name" value="DNA/RNA_pol_sf"/>
</dbReference>
<evidence type="ECO:0000256" key="5">
    <source>
        <dbReference type="ARBA" id="ARBA00022801"/>
    </source>
</evidence>
<feature type="region of interest" description="Disordered" evidence="7">
    <location>
        <begin position="135"/>
        <end position="162"/>
    </location>
</feature>
<gene>
    <name evidence="10" type="ORF">ADUPG1_001226</name>
</gene>
<reference evidence="10" key="1">
    <citation type="submission" date="2022-03" db="EMBL/GenBank/DDBJ databases">
        <title>Draft genome sequence of Aduncisulcus paluster, a free-living microaerophilic Fornicata.</title>
        <authorList>
            <person name="Yuyama I."/>
            <person name="Kume K."/>
            <person name="Tamura T."/>
            <person name="Inagaki Y."/>
            <person name="Hashimoto T."/>
        </authorList>
    </citation>
    <scope>NUCLEOTIDE SEQUENCE</scope>
    <source>
        <strain evidence="10">NY0171</strain>
    </source>
</reference>
<keyword evidence="1" id="KW-0808">Transferase</keyword>
<keyword evidence="11" id="KW-1185">Reference proteome</keyword>
<protein>
    <submittedName>
        <fullName evidence="10">Unnamed protein product</fullName>
    </submittedName>
</protein>
<evidence type="ECO:0000256" key="3">
    <source>
        <dbReference type="ARBA" id="ARBA00022722"/>
    </source>
</evidence>
<name>A0ABQ5KCD9_9EUKA</name>
<dbReference type="Pfam" id="PF17921">
    <property type="entry name" value="Integrase_H2C2"/>
    <property type="match status" value="1"/>
</dbReference>
<keyword evidence="6" id="KW-0695">RNA-directed DNA polymerase</keyword>
<evidence type="ECO:0000259" key="9">
    <source>
        <dbReference type="Pfam" id="PF17921"/>
    </source>
</evidence>
<keyword evidence="3" id="KW-0540">Nuclease</keyword>
<feature type="domain" description="Reverse transcriptase RNase H-like" evidence="8">
    <location>
        <begin position="3"/>
        <end position="58"/>
    </location>
</feature>
<dbReference type="InterPro" id="IPR041588">
    <property type="entry name" value="Integrase_H2C2"/>
</dbReference>
<proteinExistence type="predicted"/>
<evidence type="ECO:0000256" key="1">
    <source>
        <dbReference type="ARBA" id="ARBA00022679"/>
    </source>
</evidence>
<dbReference type="PANTHER" id="PTHR37984:SF5">
    <property type="entry name" value="PROTEIN NYNRIN-LIKE"/>
    <property type="match status" value="1"/>
</dbReference>
<sequence length="289" mass="33027">GHTTTAKEAYAIFYCISKSEFYLRGREFVLHTDHMNLKFLETTSSAKVERWRTYLSDFTYEVRYIKGSKNTLADALSRVGHVVVKGPKIKLDEHEADLLTWRGQHIETRAVPMKPSADCPRIAVVDSEKQKKTVLSADREKAVEEKQGSVKRKQESGKRKSVKGKKVMVISKKLDQQRKLLNFMMYKEWIEKVSDSQKKYLSDKDGNGKSTDGLILKDGLLIIPEQDSDLVKEILSAAHDNTWAGHVGITKMVDYLRDKNLYLKNARLHAKTHIDSCGTCQKLRARKLV</sequence>
<evidence type="ECO:0000256" key="7">
    <source>
        <dbReference type="SAM" id="MobiDB-lite"/>
    </source>
</evidence>
<accession>A0ABQ5KCD9</accession>
<organism evidence="10 11">
    <name type="scientific">Aduncisulcus paluster</name>
    <dbReference type="NCBI Taxonomy" id="2918883"/>
    <lineage>
        <taxon>Eukaryota</taxon>
        <taxon>Metamonada</taxon>
        <taxon>Carpediemonas-like organisms</taxon>
        <taxon>Aduncisulcus</taxon>
    </lineage>
</organism>
<dbReference type="Proteomes" id="UP001057375">
    <property type="component" value="Unassembled WGS sequence"/>
</dbReference>
<feature type="non-terminal residue" evidence="10">
    <location>
        <position position="289"/>
    </location>
</feature>
<keyword evidence="5" id="KW-0378">Hydrolase</keyword>
<keyword evidence="2" id="KW-0548">Nucleotidyltransferase</keyword>
<dbReference type="EMBL" id="BQXS01000900">
    <property type="protein sequence ID" value="GKT29572.1"/>
    <property type="molecule type" value="Genomic_DNA"/>
</dbReference>
<evidence type="ECO:0000256" key="4">
    <source>
        <dbReference type="ARBA" id="ARBA00022759"/>
    </source>
</evidence>
<dbReference type="PANTHER" id="PTHR37984">
    <property type="entry name" value="PROTEIN CBG26694"/>
    <property type="match status" value="1"/>
</dbReference>
<dbReference type="InterPro" id="IPR050951">
    <property type="entry name" value="Retrovirus_Pol_polyprotein"/>
</dbReference>
<evidence type="ECO:0000256" key="2">
    <source>
        <dbReference type="ARBA" id="ARBA00022695"/>
    </source>
</evidence>
<dbReference type="Gene3D" id="1.10.340.70">
    <property type="match status" value="1"/>
</dbReference>
<dbReference type="CDD" id="cd09274">
    <property type="entry name" value="RNase_HI_RT_Ty3"/>
    <property type="match status" value="1"/>
</dbReference>
<evidence type="ECO:0000313" key="11">
    <source>
        <dbReference type="Proteomes" id="UP001057375"/>
    </source>
</evidence>
<evidence type="ECO:0000313" key="10">
    <source>
        <dbReference type="EMBL" id="GKT29572.1"/>
    </source>
</evidence>
<feature type="non-terminal residue" evidence="10">
    <location>
        <position position="1"/>
    </location>
</feature>
<evidence type="ECO:0000256" key="6">
    <source>
        <dbReference type="ARBA" id="ARBA00022918"/>
    </source>
</evidence>
<dbReference type="SUPFAM" id="SSF56672">
    <property type="entry name" value="DNA/RNA polymerases"/>
    <property type="match status" value="1"/>
</dbReference>
<dbReference type="Pfam" id="PF17917">
    <property type="entry name" value="RT_RNaseH"/>
    <property type="match status" value="1"/>
</dbReference>
<evidence type="ECO:0000259" key="8">
    <source>
        <dbReference type="Pfam" id="PF17917"/>
    </source>
</evidence>
<feature type="domain" description="Integrase zinc-binding" evidence="9">
    <location>
        <begin position="227"/>
        <end position="285"/>
    </location>
</feature>